<comment type="caution">
    <text evidence="1">The sequence shown here is derived from an EMBL/GenBank/DDBJ whole genome shotgun (WGS) entry which is preliminary data.</text>
</comment>
<dbReference type="EMBL" id="MU167220">
    <property type="protein sequence ID" value="KAG0150317.1"/>
    <property type="molecule type" value="Genomic_DNA"/>
</dbReference>
<reference evidence="1" key="1">
    <citation type="submission" date="2013-11" db="EMBL/GenBank/DDBJ databases">
        <title>Genome sequence of the fusiform rust pathogen reveals effectors for host alternation and coevolution with pine.</title>
        <authorList>
            <consortium name="DOE Joint Genome Institute"/>
            <person name="Smith K."/>
            <person name="Pendleton A."/>
            <person name="Kubisiak T."/>
            <person name="Anderson C."/>
            <person name="Salamov A."/>
            <person name="Aerts A."/>
            <person name="Riley R."/>
            <person name="Clum A."/>
            <person name="Lindquist E."/>
            <person name="Ence D."/>
            <person name="Campbell M."/>
            <person name="Kronenberg Z."/>
            <person name="Feau N."/>
            <person name="Dhillon B."/>
            <person name="Hamelin R."/>
            <person name="Burleigh J."/>
            <person name="Smith J."/>
            <person name="Yandell M."/>
            <person name="Nelson C."/>
            <person name="Grigoriev I."/>
            <person name="Davis J."/>
        </authorList>
    </citation>
    <scope>NUCLEOTIDE SEQUENCE</scope>
    <source>
        <strain evidence="1">G11</strain>
    </source>
</reference>
<keyword evidence="2" id="KW-1185">Reference proteome</keyword>
<accession>A0A9P6NTY4</accession>
<gene>
    <name evidence="1" type="ORF">CROQUDRAFT_88103</name>
</gene>
<dbReference type="Proteomes" id="UP000886653">
    <property type="component" value="Unassembled WGS sequence"/>
</dbReference>
<name>A0A9P6NTY4_9BASI</name>
<dbReference type="AlphaFoldDB" id="A0A9P6NTY4"/>
<organism evidence="1 2">
    <name type="scientific">Cronartium quercuum f. sp. fusiforme G11</name>
    <dbReference type="NCBI Taxonomy" id="708437"/>
    <lineage>
        <taxon>Eukaryota</taxon>
        <taxon>Fungi</taxon>
        <taxon>Dikarya</taxon>
        <taxon>Basidiomycota</taxon>
        <taxon>Pucciniomycotina</taxon>
        <taxon>Pucciniomycetes</taxon>
        <taxon>Pucciniales</taxon>
        <taxon>Coleosporiaceae</taxon>
        <taxon>Cronartium</taxon>
    </lineage>
</organism>
<protein>
    <submittedName>
        <fullName evidence="1">Uncharacterized protein</fullName>
    </submittedName>
</protein>
<proteinExistence type="predicted"/>
<evidence type="ECO:0000313" key="2">
    <source>
        <dbReference type="Proteomes" id="UP000886653"/>
    </source>
</evidence>
<sequence>MYNQTGTYVPLSTIADDLVKCLELTCKKVQKVHPNQSPAKGAEYIDTIVDLQLEMPVFADESAIAQWELYWDYGQAVKGYHTK</sequence>
<evidence type="ECO:0000313" key="1">
    <source>
        <dbReference type="EMBL" id="KAG0150317.1"/>
    </source>
</evidence>